<evidence type="ECO:0000256" key="5">
    <source>
        <dbReference type="ARBA" id="ARBA00022691"/>
    </source>
</evidence>
<dbReference type="Gene3D" id="3.30.950.10">
    <property type="entry name" value="Methyltransferase, Cobalt-precorrin-4 Transmethylase, Domain 2"/>
    <property type="match status" value="1"/>
</dbReference>
<dbReference type="FunFam" id="3.40.1010.10:FF:000007">
    <property type="entry name" value="Ribosomal RNA small subunit methyltransferase I"/>
    <property type="match status" value="1"/>
</dbReference>
<evidence type="ECO:0000313" key="9">
    <source>
        <dbReference type="Proteomes" id="UP000178392"/>
    </source>
</evidence>
<dbReference type="InterPro" id="IPR000878">
    <property type="entry name" value="4pyrrol_Mease"/>
</dbReference>
<dbReference type="FunFam" id="3.30.950.10:FF:000002">
    <property type="entry name" value="Ribosomal RNA small subunit methyltransferase I"/>
    <property type="match status" value="1"/>
</dbReference>
<gene>
    <name evidence="6" type="primary">rsmI</name>
    <name evidence="8" type="ORF">A3E65_00435</name>
</gene>
<evidence type="ECO:0000256" key="3">
    <source>
        <dbReference type="ARBA" id="ARBA00022603"/>
    </source>
</evidence>
<accession>A0A1F6EDW5</accession>
<dbReference type="CDD" id="cd11648">
    <property type="entry name" value="RsmI"/>
    <property type="match status" value="1"/>
</dbReference>
<dbReference type="SUPFAM" id="SSF53790">
    <property type="entry name" value="Tetrapyrrole methylase"/>
    <property type="match status" value="1"/>
</dbReference>
<name>A0A1F6EDW5_9BACT</name>
<evidence type="ECO:0000256" key="2">
    <source>
        <dbReference type="ARBA" id="ARBA00022552"/>
    </source>
</evidence>
<keyword evidence="4 6" id="KW-0808">Transferase</keyword>
<dbReference type="InterPro" id="IPR035996">
    <property type="entry name" value="4pyrrol_Methylase_sf"/>
</dbReference>
<sequence>MQGVLSVVATPIGNLGDITLRALETLKKADVIFCEDTRVTAKLLARYEISKPLVRCDAHKEDAAAKKALELLIEGKRVVLVTDAGTPGISDPGARVVALARARGNRVEVIPGPSALTAALSIVGVPLSEFVFLGFLPHKKGRQTIFKEIAKEKRAVVFYESPHRIMKALESLVSTRREVVVCRELTKMYEEVLRGSPQEIIAGLKAKPGRARGEFVVVVH</sequence>
<dbReference type="PANTHER" id="PTHR46111:SF1">
    <property type="entry name" value="RIBOSOMAL RNA SMALL SUBUNIT METHYLTRANSFERASE I"/>
    <property type="match status" value="1"/>
</dbReference>
<evidence type="ECO:0000256" key="1">
    <source>
        <dbReference type="ARBA" id="ARBA00022490"/>
    </source>
</evidence>
<comment type="function">
    <text evidence="6">Catalyzes the 2'-O-methylation of the ribose of cytidine 1402 (C1402) in 16S rRNA.</text>
</comment>
<dbReference type="InterPro" id="IPR014777">
    <property type="entry name" value="4pyrrole_Mease_sub1"/>
</dbReference>
<comment type="catalytic activity">
    <reaction evidence="6">
        <text>cytidine(1402) in 16S rRNA + S-adenosyl-L-methionine = 2'-O-methylcytidine(1402) in 16S rRNA + S-adenosyl-L-homocysteine + H(+)</text>
        <dbReference type="Rhea" id="RHEA:42924"/>
        <dbReference type="Rhea" id="RHEA-COMP:10285"/>
        <dbReference type="Rhea" id="RHEA-COMP:10286"/>
        <dbReference type="ChEBI" id="CHEBI:15378"/>
        <dbReference type="ChEBI" id="CHEBI:57856"/>
        <dbReference type="ChEBI" id="CHEBI:59789"/>
        <dbReference type="ChEBI" id="CHEBI:74495"/>
        <dbReference type="ChEBI" id="CHEBI:82748"/>
        <dbReference type="EC" id="2.1.1.198"/>
    </reaction>
</comment>
<keyword evidence="1 6" id="KW-0963">Cytoplasm</keyword>
<evidence type="ECO:0000256" key="6">
    <source>
        <dbReference type="HAMAP-Rule" id="MF_01877"/>
    </source>
</evidence>
<dbReference type="Pfam" id="PF00590">
    <property type="entry name" value="TP_methylase"/>
    <property type="match status" value="1"/>
</dbReference>
<dbReference type="HAMAP" id="MF_01877">
    <property type="entry name" value="16SrRNA_methyltr_I"/>
    <property type="match status" value="1"/>
</dbReference>
<dbReference type="EC" id="2.1.1.198" evidence="6"/>
<comment type="caution">
    <text evidence="8">The sequence shown here is derived from an EMBL/GenBank/DDBJ whole genome shotgun (WGS) entry which is preliminary data.</text>
</comment>
<reference evidence="8 9" key="1">
    <citation type="journal article" date="2016" name="Nat. Commun.">
        <title>Thousands of microbial genomes shed light on interconnected biogeochemical processes in an aquifer system.</title>
        <authorList>
            <person name="Anantharaman K."/>
            <person name="Brown C.T."/>
            <person name="Hug L.A."/>
            <person name="Sharon I."/>
            <person name="Castelle C.J."/>
            <person name="Probst A.J."/>
            <person name="Thomas B.C."/>
            <person name="Singh A."/>
            <person name="Wilkins M.J."/>
            <person name="Karaoz U."/>
            <person name="Brodie E.L."/>
            <person name="Williams K.H."/>
            <person name="Hubbard S.S."/>
            <person name="Banfield J.F."/>
        </authorList>
    </citation>
    <scope>NUCLEOTIDE SEQUENCE [LARGE SCALE GENOMIC DNA]</scope>
</reference>
<dbReference type="NCBIfam" id="TIGR00096">
    <property type="entry name" value="16S rRNA (cytidine(1402)-2'-O)-methyltransferase"/>
    <property type="match status" value="1"/>
</dbReference>
<dbReference type="InterPro" id="IPR008189">
    <property type="entry name" value="rRNA_ssu_MeTfrase_I"/>
</dbReference>
<dbReference type="PIRSF" id="PIRSF005917">
    <property type="entry name" value="MTase_YraL"/>
    <property type="match status" value="1"/>
</dbReference>
<evidence type="ECO:0000313" key="8">
    <source>
        <dbReference type="EMBL" id="OGG71873.1"/>
    </source>
</evidence>
<dbReference type="Proteomes" id="UP000178392">
    <property type="component" value="Unassembled WGS sequence"/>
</dbReference>
<proteinExistence type="inferred from homology"/>
<keyword evidence="5 6" id="KW-0949">S-adenosyl-L-methionine</keyword>
<evidence type="ECO:0000259" key="7">
    <source>
        <dbReference type="Pfam" id="PF00590"/>
    </source>
</evidence>
<dbReference type="EMBL" id="MFLS01000031">
    <property type="protein sequence ID" value="OGG71873.1"/>
    <property type="molecule type" value="Genomic_DNA"/>
</dbReference>
<dbReference type="Gene3D" id="3.40.1010.10">
    <property type="entry name" value="Cobalt-precorrin-4 Transmethylase, Domain 1"/>
    <property type="match status" value="1"/>
</dbReference>
<comment type="subcellular location">
    <subcellularLocation>
        <location evidence="6">Cytoplasm</location>
    </subcellularLocation>
</comment>
<protein>
    <recommendedName>
        <fullName evidence="6">Ribosomal RNA small subunit methyltransferase I</fullName>
        <ecNumber evidence="6">2.1.1.198</ecNumber>
    </recommendedName>
    <alternativeName>
        <fullName evidence="6">16S rRNA 2'-O-ribose C1402 methyltransferase</fullName>
    </alternativeName>
    <alternativeName>
        <fullName evidence="6">rRNA (cytidine-2'-O-)-methyltransferase RsmI</fullName>
    </alternativeName>
</protein>
<organism evidence="8 9">
    <name type="scientific">Candidatus Kaiserbacteria bacterium RIFCSPHIGHO2_12_FULL_56_13</name>
    <dbReference type="NCBI Taxonomy" id="1798505"/>
    <lineage>
        <taxon>Bacteria</taxon>
        <taxon>Candidatus Kaiseribacteriota</taxon>
    </lineage>
</organism>
<dbReference type="GO" id="GO:0005737">
    <property type="term" value="C:cytoplasm"/>
    <property type="evidence" value="ECO:0007669"/>
    <property type="project" value="UniProtKB-SubCell"/>
</dbReference>
<keyword evidence="2 6" id="KW-0698">rRNA processing</keyword>
<dbReference type="InterPro" id="IPR014776">
    <property type="entry name" value="4pyrrole_Mease_sub2"/>
</dbReference>
<feature type="domain" description="Tetrapyrrole methylase" evidence="7">
    <location>
        <begin position="5"/>
        <end position="199"/>
    </location>
</feature>
<evidence type="ECO:0000256" key="4">
    <source>
        <dbReference type="ARBA" id="ARBA00022679"/>
    </source>
</evidence>
<keyword evidence="3 6" id="KW-0489">Methyltransferase</keyword>
<dbReference type="GO" id="GO:0070677">
    <property type="term" value="F:rRNA (cytosine-2'-O-)-methyltransferase activity"/>
    <property type="evidence" value="ECO:0007669"/>
    <property type="project" value="UniProtKB-UniRule"/>
</dbReference>
<dbReference type="PANTHER" id="PTHR46111">
    <property type="entry name" value="RIBOSOMAL RNA SMALL SUBUNIT METHYLTRANSFERASE I"/>
    <property type="match status" value="1"/>
</dbReference>
<comment type="similarity">
    <text evidence="6">Belongs to the methyltransferase superfamily. RsmI family.</text>
</comment>
<dbReference type="AlphaFoldDB" id="A0A1F6EDW5"/>